<sequence length="195" mass="21666">MKYRTLLIAIPLTFTLGCQLVKPQSPDQFLNRYAVPEPSPEAFISCKKFGCEDKSSLAYTATEWSSIRELFNEPSRSPEEERQAIRQAVALMESFVGAKNNTAGDLGRNAGWFVGTPQLDCVAETINTTVTLLLLEQNQLLQHHSVGYPRHRGILDLTGPHYSAVLTDNSSQQSYVVDSWFFANGQLPVVVSAEK</sequence>
<dbReference type="OrthoDB" id="6117634at2"/>
<proteinExistence type="predicted"/>
<dbReference type="Proteomes" id="UP000267535">
    <property type="component" value="Unassembled WGS sequence"/>
</dbReference>
<name>A0A3P1SU64_9GAMM</name>
<evidence type="ECO:0000313" key="2">
    <source>
        <dbReference type="Proteomes" id="UP000267535"/>
    </source>
</evidence>
<organism evidence="1 2">
    <name type="scientific">Amphritea balenae</name>
    <dbReference type="NCBI Taxonomy" id="452629"/>
    <lineage>
        <taxon>Bacteria</taxon>
        <taxon>Pseudomonadati</taxon>
        <taxon>Pseudomonadota</taxon>
        <taxon>Gammaproteobacteria</taxon>
        <taxon>Oceanospirillales</taxon>
        <taxon>Oceanospirillaceae</taxon>
        <taxon>Amphritea</taxon>
    </lineage>
</organism>
<keyword evidence="2" id="KW-1185">Reference proteome</keyword>
<dbReference type="RefSeq" id="WP_124925882.1">
    <property type="nucleotide sequence ID" value="NZ_BMOH01000006.1"/>
</dbReference>
<protein>
    <submittedName>
        <fullName evidence="1">Uncharacterized protein</fullName>
    </submittedName>
</protein>
<evidence type="ECO:0000313" key="1">
    <source>
        <dbReference type="EMBL" id="RRC99692.1"/>
    </source>
</evidence>
<dbReference type="EMBL" id="RQXV01000004">
    <property type="protein sequence ID" value="RRC99692.1"/>
    <property type="molecule type" value="Genomic_DNA"/>
</dbReference>
<reference evidence="1 2" key="1">
    <citation type="submission" date="2018-11" db="EMBL/GenBank/DDBJ databases">
        <title>The draft genome sequence of Amphritea balenae JAMM 1525T.</title>
        <authorList>
            <person name="Fang Z."/>
            <person name="Zhang Y."/>
            <person name="Han X."/>
        </authorList>
    </citation>
    <scope>NUCLEOTIDE SEQUENCE [LARGE SCALE GENOMIC DNA]</scope>
    <source>
        <strain evidence="1 2">JAMM 1525</strain>
    </source>
</reference>
<comment type="caution">
    <text evidence="1">The sequence shown here is derived from an EMBL/GenBank/DDBJ whole genome shotgun (WGS) entry which is preliminary data.</text>
</comment>
<dbReference type="AlphaFoldDB" id="A0A3P1SU64"/>
<dbReference type="PROSITE" id="PS51257">
    <property type="entry name" value="PROKAR_LIPOPROTEIN"/>
    <property type="match status" value="1"/>
</dbReference>
<gene>
    <name evidence="1" type="ORF">EHS89_09380</name>
</gene>
<accession>A0A3P1SU64</accession>